<organism evidence="1 2">
    <name type="scientific">Rapidithrix thailandica</name>
    <dbReference type="NCBI Taxonomy" id="413964"/>
    <lineage>
        <taxon>Bacteria</taxon>
        <taxon>Pseudomonadati</taxon>
        <taxon>Bacteroidota</taxon>
        <taxon>Cytophagia</taxon>
        <taxon>Cytophagales</taxon>
        <taxon>Flammeovirgaceae</taxon>
        <taxon>Rapidithrix</taxon>
    </lineage>
</organism>
<evidence type="ECO:0000313" key="2">
    <source>
        <dbReference type="Proteomes" id="UP001403385"/>
    </source>
</evidence>
<name>A0AAW9SC92_9BACT</name>
<protein>
    <submittedName>
        <fullName evidence="1">Uncharacterized protein</fullName>
    </submittedName>
</protein>
<dbReference type="EMBL" id="JBDKWZ010000008">
    <property type="protein sequence ID" value="MEN7549410.1"/>
    <property type="molecule type" value="Genomic_DNA"/>
</dbReference>
<gene>
    <name evidence="1" type="ORF">AAG747_15910</name>
</gene>
<dbReference type="Proteomes" id="UP001403385">
    <property type="component" value="Unassembled WGS sequence"/>
</dbReference>
<keyword evidence="2" id="KW-1185">Reference proteome</keyword>
<proteinExistence type="predicted"/>
<dbReference type="AlphaFoldDB" id="A0AAW9SC92"/>
<dbReference type="RefSeq" id="WP_346822185.1">
    <property type="nucleotide sequence ID" value="NZ_JBDKWZ010000008.1"/>
</dbReference>
<comment type="caution">
    <text evidence="1">The sequence shown here is derived from an EMBL/GenBank/DDBJ whole genome shotgun (WGS) entry which is preliminary data.</text>
</comment>
<reference evidence="1 2" key="1">
    <citation type="submission" date="2024-04" db="EMBL/GenBank/DDBJ databases">
        <title>Novel genus in family Flammeovirgaceae.</title>
        <authorList>
            <person name="Nguyen T.H."/>
            <person name="Vuong T.Q."/>
            <person name="Le H."/>
            <person name="Kim S.-G."/>
        </authorList>
    </citation>
    <scope>NUCLEOTIDE SEQUENCE [LARGE SCALE GENOMIC DNA]</scope>
    <source>
        <strain evidence="1 2">JCM 23209</strain>
    </source>
</reference>
<sequence>MEKVIIEKSGITFPEGYYFKQSPVNQQGKIPSSSISEINLHTFPPSLVREEREVIFIPSKYKNQLQEFGESHQIPISHRFDIWEALCRPYLDCEMFPGEEEQLLKNLEEAGIPEQEIRQIRSKINKTMSKNMYAWEWTYLGLFDFLNWKDRLDSEKYWWSMHIALRNIQTSPSK</sequence>
<evidence type="ECO:0000313" key="1">
    <source>
        <dbReference type="EMBL" id="MEN7549410.1"/>
    </source>
</evidence>
<accession>A0AAW9SC92</accession>